<accession>A0A0J8U4S0</accession>
<evidence type="ECO:0000256" key="3">
    <source>
        <dbReference type="ARBA" id="ARBA00022723"/>
    </source>
</evidence>
<dbReference type="InterPro" id="IPR003819">
    <property type="entry name" value="TauD/TfdA-like"/>
</dbReference>
<evidence type="ECO:0000259" key="7">
    <source>
        <dbReference type="Pfam" id="PF02668"/>
    </source>
</evidence>
<comment type="similarity">
    <text evidence="2">Belongs to the TfdA dioxygenase family.</text>
</comment>
<organism evidence="8 9">
    <name type="scientific">Mycolicibacterium conceptionense</name>
    <dbReference type="NCBI Taxonomy" id="451644"/>
    <lineage>
        <taxon>Bacteria</taxon>
        <taxon>Bacillati</taxon>
        <taxon>Actinomycetota</taxon>
        <taxon>Actinomycetes</taxon>
        <taxon>Mycobacteriales</taxon>
        <taxon>Mycobacteriaceae</taxon>
        <taxon>Mycolicibacterium</taxon>
    </lineage>
</organism>
<dbReference type="InterPro" id="IPR042098">
    <property type="entry name" value="TauD-like_sf"/>
</dbReference>
<evidence type="ECO:0000256" key="5">
    <source>
        <dbReference type="ARBA" id="ARBA00023002"/>
    </source>
</evidence>
<dbReference type="Gene3D" id="3.60.130.10">
    <property type="entry name" value="Clavaminate synthase-like"/>
    <property type="match status" value="1"/>
</dbReference>
<proteinExistence type="inferred from homology"/>
<dbReference type="OrthoDB" id="581608at2"/>
<keyword evidence="6" id="KW-0408">Iron</keyword>
<evidence type="ECO:0000256" key="2">
    <source>
        <dbReference type="ARBA" id="ARBA00005896"/>
    </source>
</evidence>
<dbReference type="PANTHER" id="PTHR43779">
    <property type="entry name" value="DIOXYGENASE RV0097-RELATED"/>
    <property type="match status" value="1"/>
</dbReference>
<dbReference type="GO" id="GO:0051213">
    <property type="term" value="F:dioxygenase activity"/>
    <property type="evidence" value="ECO:0007669"/>
    <property type="project" value="UniProtKB-KW"/>
</dbReference>
<dbReference type="RefSeq" id="WP_036390504.1">
    <property type="nucleotide sequence ID" value="NZ_AGSZ01000761.1"/>
</dbReference>
<dbReference type="Proteomes" id="UP000037594">
    <property type="component" value="Unassembled WGS sequence"/>
</dbReference>
<dbReference type="EMBL" id="LFOD01000030">
    <property type="protein sequence ID" value="KMV15460.1"/>
    <property type="molecule type" value="Genomic_DNA"/>
</dbReference>
<protein>
    <submittedName>
        <fullName evidence="8">Taurine catabolism dioxygenase TauD</fullName>
    </submittedName>
</protein>
<comment type="cofactor">
    <cofactor evidence="1">
        <name>Fe(2+)</name>
        <dbReference type="ChEBI" id="CHEBI:29033"/>
    </cofactor>
</comment>
<sequence>MSVLTINKLTTSVGAEVVGVDPERLGTDDSLAAAVLDALEDNGVLVFHGLHLDPQAQVAFSQRLGEIDRSADGHHPVSGIYPITLDKTKNKAAEYLKATFDWHIDGCTPMHDECPQKATVLSALEVAARGGETEFANTYAAYDSLDEAEKQRYSELRVVHSLEASQRRVYPDPTPDQLSRWKARPTHENPLVWTHRNGRKSLVLGASADYIVGMDRDEGRALLAELLAHATTPDKVYSHKWSVGDTVIWDNQGVLHRAAPYEPNSPRHMLRTTVLGDEPIQ</sequence>
<feature type="domain" description="TauD/TfdA-like" evidence="7">
    <location>
        <begin position="6"/>
        <end position="273"/>
    </location>
</feature>
<dbReference type="AlphaFoldDB" id="A0A0J8U4S0"/>
<name>A0A0J8U4S0_9MYCO</name>
<dbReference type="SUPFAM" id="SSF51197">
    <property type="entry name" value="Clavaminate synthase-like"/>
    <property type="match status" value="1"/>
</dbReference>
<dbReference type="GO" id="GO:0046872">
    <property type="term" value="F:metal ion binding"/>
    <property type="evidence" value="ECO:0007669"/>
    <property type="project" value="UniProtKB-KW"/>
</dbReference>
<keyword evidence="5" id="KW-0560">Oxidoreductase</keyword>
<evidence type="ECO:0000313" key="8">
    <source>
        <dbReference type="EMBL" id="KMV15460.1"/>
    </source>
</evidence>
<dbReference type="Pfam" id="PF02668">
    <property type="entry name" value="TauD"/>
    <property type="match status" value="1"/>
</dbReference>
<dbReference type="InterPro" id="IPR051178">
    <property type="entry name" value="TfdA_dioxygenase"/>
</dbReference>
<dbReference type="PATRIC" id="fig|451644.5.peg.5143"/>
<evidence type="ECO:0000256" key="4">
    <source>
        <dbReference type="ARBA" id="ARBA00022964"/>
    </source>
</evidence>
<gene>
    <name evidence="8" type="ORF">ACT17_24950</name>
</gene>
<keyword evidence="3" id="KW-0479">Metal-binding</keyword>
<evidence type="ECO:0000256" key="1">
    <source>
        <dbReference type="ARBA" id="ARBA00001954"/>
    </source>
</evidence>
<keyword evidence="4 8" id="KW-0223">Dioxygenase</keyword>
<evidence type="ECO:0000313" key="9">
    <source>
        <dbReference type="Proteomes" id="UP000037594"/>
    </source>
</evidence>
<dbReference type="PANTHER" id="PTHR43779:SF2">
    <property type="entry name" value="ALPHA-KETOGLUTARATE-DEPENDENT XANTHINE DIOXYGENASE XAN1"/>
    <property type="match status" value="1"/>
</dbReference>
<evidence type="ECO:0000256" key="6">
    <source>
        <dbReference type="ARBA" id="ARBA00023004"/>
    </source>
</evidence>
<reference evidence="8 9" key="1">
    <citation type="submission" date="2015-06" db="EMBL/GenBank/DDBJ databases">
        <title>Genome sequence of Mycobacterium conceptionense strain MLE.</title>
        <authorList>
            <person name="Greninger A.L."/>
            <person name="Cunningham G."/>
            <person name="Chiu C.Y."/>
            <person name="Miller S."/>
        </authorList>
    </citation>
    <scope>NUCLEOTIDE SEQUENCE [LARGE SCALE GENOMIC DNA]</scope>
    <source>
        <strain evidence="8 9">MLE</strain>
    </source>
</reference>
<comment type="caution">
    <text evidence="8">The sequence shown here is derived from an EMBL/GenBank/DDBJ whole genome shotgun (WGS) entry which is preliminary data.</text>
</comment>